<dbReference type="InterPro" id="IPR042098">
    <property type="entry name" value="TauD-like_sf"/>
</dbReference>
<keyword evidence="6" id="KW-0223">Dioxygenase</keyword>
<dbReference type="Gene3D" id="3.30.2020.30">
    <property type="match status" value="1"/>
</dbReference>
<name>C3Z1Z6_BRAFL</name>
<evidence type="ECO:0000256" key="6">
    <source>
        <dbReference type="ARBA" id="ARBA00022964"/>
    </source>
</evidence>
<dbReference type="Pfam" id="PF02668">
    <property type="entry name" value="TauD"/>
    <property type="match status" value="1"/>
</dbReference>
<dbReference type="FunFam" id="3.30.2020.30:FF:000002">
    <property type="entry name" value="Putative gamma-butyrobetaine dioxygenase"/>
    <property type="match status" value="1"/>
</dbReference>
<evidence type="ECO:0000256" key="8">
    <source>
        <dbReference type="ARBA" id="ARBA00023004"/>
    </source>
</evidence>
<keyword evidence="7" id="KW-0560">Oxidoreductase</keyword>
<dbReference type="InterPro" id="IPR038492">
    <property type="entry name" value="GBBH-like_N_sf"/>
</dbReference>
<evidence type="ECO:0000256" key="5">
    <source>
        <dbReference type="ARBA" id="ARBA00022873"/>
    </source>
</evidence>
<proteinExistence type="inferred from homology"/>
<evidence type="ECO:0000256" key="1">
    <source>
        <dbReference type="ARBA" id="ARBA00001954"/>
    </source>
</evidence>
<evidence type="ECO:0008006" key="12">
    <source>
        <dbReference type="Google" id="ProtNLM"/>
    </source>
</evidence>
<reference evidence="11" key="1">
    <citation type="journal article" date="2008" name="Nature">
        <title>The amphioxus genome and the evolution of the chordate karyotype.</title>
        <authorList>
            <consortium name="US DOE Joint Genome Institute (JGI-PGF)"/>
            <person name="Putnam N.H."/>
            <person name="Butts T."/>
            <person name="Ferrier D.E.K."/>
            <person name="Furlong R.F."/>
            <person name="Hellsten U."/>
            <person name="Kawashima T."/>
            <person name="Robinson-Rechavi M."/>
            <person name="Shoguchi E."/>
            <person name="Terry A."/>
            <person name="Yu J.-K."/>
            <person name="Benito-Gutierrez E.L."/>
            <person name="Dubchak I."/>
            <person name="Garcia-Fernandez J."/>
            <person name="Gibson-Brown J.J."/>
            <person name="Grigoriev I.V."/>
            <person name="Horton A.C."/>
            <person name="de Jong P.J."/>
            <person name="Jurka J."/>
            <person name="Kapitonov V.V."/>
            <person name="Kohara Y."/>
            <person name="Kuroki Y."/>
            <person name="Lindquist E."/>
            <person name="Lucas S."/>
            <person name="Osoegawa K."/>
            <person name="Pennacchio L.A."/>
            <person name="Salamov A.A."/>
            <person name="Satou Y."/>
            <person name="Sauka-Spengler T."/>
            <person name="Schmutz J."/>
            <person name="Shin-I T."/>
            <person name="Toyoda A."/>
            <person name="Bronner-Fraser M."/>
            <person name="Fujiyama A."/>
            <person name="Holland L.Z."/>
            <person name="Holland P.W.H."/>
            <person name="Satoh N."/>
            <person name="Rokhsar D.S."/>
        </authorList>
    </citation>
    <scope>NUCLEOTIDE SEQUENCE [LARGE SCALE GENOMIC DNA]</scope>
    <source>
        <strain evidence="11">S238N-H82</strain>
        <tissue evidence="11">Testes</tissue>
    </source>
</reference>
<keyword evidence="4" id="KW-0479">Metal-binding</keyword>
<evidence type="ECO:0000313" key="11">
    <source>
        <dbReference type="EMBL" id="EEN53513.1"/>
    </source>
</evidence>
<dbReference type="InParanoid" id="C3Z1Z6"/>
<accession>C3Z1Z6</accession>
<dbReference type="STRING" id="7739.C3Z1Z6"/>
<dbReference type="PANTHER" id="PTHR10696:SF33">
    <property type="entry name" value="GAMMA-BUTYROBETAINE DIOXYGENASE"/>
    <property type="match status" value="1"/>
</dbReference>
<protein>
    <recommendedName>
        <fullName evidence="12">Gamma-butyrobetaine dioxygenase</fullName>
    </recommendedName>
</protein>
<comment type="pathway">
    <text evidence="2">Amine and polyamine biosynthesis; carnitine biosynthesis.</text>
</comment>
<dbReference type="UniPathway" id="UPA00118"/>
<evidence type="ECO:0000259" key="10">
    <source>
        <dbReference type="Pfam" id="PF06155"/>
    </source>
</evidence>
<dbReference type="SUPFAM" id="SSF51197">
    <property type="entry name" value="Clavaminate synthase-like"/>
    <property type="match status" value="1"/>
</dbReference>
<dbReference type="Pfam" id="PF06155">
    <property type="entry name" value="GBBH-like_N"/>
    <property type="match status" value="1"/>
</dbReference>
<evidence type="ECO:0000256" key="2">
    <source>
        <dbReference type="ARBA" id="ARBA00005022"/>
    </source>
</evidence>
<dbReference type="eggNOG" id="KOG3888">
    <property type="taxonomic scope" value="Eukaryota"/>
</dbReference>
<dbReference type="InterPro" id="IPR050411">
    <property type="entry name" value="AlphaKG_dependent_hydroxylases"/>
</dbReference>
<evidence type="ECO:0000259" key="9">
    <source>
        <dbReference type="Pfam" id="PF02668"/>
    </source>
</evidence>
<dbReference type="GO" id="GO:0016706">
    <property type="term" value="F:2-oxoglutarate-dependent dioxygenase activity"/>
    <property type="evidence" value="ECO:0007669"/>
    <property type="project" value="UniProtKB-ARBA"/>
</dbReference>
<dbReference type="GO" id="GO:0045329">
    <property type="term" value="P:carnitine biosynthetic process"/>
    <property type="evidence" value="ECO:0007669"/>
    <property type="project" value="UniProtKB-UniPathway"/>
</dbReference>
<gene>
    <name evidence="11" type="ORF">BRAFLDRAFT_78941</name>
</gene>
<evidence type="ECO:0000256" key="7">
    <source>
        <dbReference type="ARBA" id="ARBA00023002"/>
    </source>
</evidence>
<evidence type="ECO:0000256" key="3">
    <source>
        <dbReference type="ARBA" id="ARBA00008654"/>
    </source>
</evidence>
<comment type="cofactor">
    <cofactor evidence="1">
        <name>Fe(2+)</name>
        <dbReference type="ChEBI" id="CHEBI:29033"/>
    </cofactor>
</comment>
<dbReference type="InterPro" id="IPR010376">
    <property type="entry name" value="GBBH-like_N"/>
</dbReference>
<comment type="similarity">
    <text evidence="3">Belongs to the gamma-BBH/TMLD family.</text>
</comment>
<dbReference type="FunCoup" id="C3Z1Z6">
    <property type="interactions" value="29"/>
</dbReference>
<dbReference type="PANTHER" id="PTHR10696">
    <property type="entry name" value="GAMMA-BUTYROBETAINE HYDROXYLASE-RELATED"/>
    <property type="match status" value="1"/>
</dbReference>
<feature type="domain" description="TauD/TfdA-like" evidence="9">
    <location>
        <begin position="258"/>
        <end position="410"/>
    </location>
</feature>
<feature type="domain" description="Gamma-butyrobetaine hydroxylase-like N-terminal" evidence="10">
    <location>
        <begin position="105"/>
        <end position="190"/>
    </location>
</feature>
<sequence length="433" mass="49405">MALYVGLRGAHLRIFELVSLQRANKLISRFMTRPYTSFAANTGVSQATATARPIASSPKLFLPIGWSGNGHARGPQGLQLGPARECSMFYGHSEASPGKGIGKVKLTDAEGAVEVEWSAGGVSKYPYVWLRDNCQCPMCYESEYGNRLILTSELDTEIVPARAETRGTESALHVTWPDGHQSRYDWQWLRDRCFSSQARADRERRWKNMKQLWGADILANLPKFEFPALLTDDRALYDFMYTLDTVGLALVQNMSRDVGQVQMQHFIQQTEGEGGTSHLADGFHAACQLREENPEAFRLLNTFKVTYLHRRRKDRSHFRNRCRIISTDDEGEVKRVEYLTMFRESAMDLPLDQIRPFYRAMKAFNAILYRQENLVQLKMKPGEMFALDNRRVLHGRSAFSATGGTRHLQGGFLDWDEVYSRMRVLQAELGILE</sequence>
<dbReference type="InterPro" id="IPR003819">
    <property type="entry name" value="TauD/TfdA-like"/>
</dbReference>
<dbReference type="AlphaFoldDB" id="C3Z1Z6"/>
<keyword evidence="8" id="KW-0408">Iron</keyword>
<keyword evidence="5" id="KW-0124">Carnitine biosynthesis</keyword>
<dbReference type="GO" id="GO:0046872">
    <property type="term" value="F:metal ion binding"/>
    <property type="evidence" value="ECO:0007669"/>
    <property type="project" value="UniProtKB-KW"/>
</dbReference>
<dbReference type="Gene3D" id="3.60.130.10">
    <property type="entry name" value="Clavaminate synthase-like"/>
    <property type="match status" value="1"/>
</dbReference>
<organism>
    <name type="scientific">Branchiostoma floridae</name>
    <name type="common">Florida lancelet</name>
    <name type="synonym">Amphioxus</name>
    <dbReference type="NCBI Taxonomy" id="7739"/>
    <lineage>
        <taxon>Eukaryota</taxon>
        <taxon>Metazoa</taxon>
        <taxon>Chordata</taxon>
        <taxon>Cephalochordata</taxon>
        <taxon>Leptocardii</taxon>
        <taxon>Amphioxiformes</taxon>
        <taxon>Branchiostomatidae</taxon>
        <taxon>Branchiostoma</taxon>
    </lineage>
</organism>
<dbReference type="EMBL" id="GG666573">
    <property type="protein sequence ID" value="EEN53513.1"/>
    <property type="molecule type" value="Genomic_DNA"/>
</dbReference>
<evidence type="ECO:0000256" key="4">
    <source>
        <dbReference type="ARBA" id="ARBA00022723"/>
    </source>
</evidence>